<evidence type="ECO:0000256" key="1">
    <source>
        <dbReference type="SAM" id="MobiDB-lite"/>
    </source>
</evidence>
<evidence type="ECO:0000313" key="3">
    <source>
        <dbReference type="Proteomes" id="UP000198228"/>
    </source>
</evidence>
<accession>A0A1C4YR09</accession>
<feature type="region of interest" description="Disordered" evidence="1">
    <location>
        <begin position="1"/>
        <end position="28"/>
    </location>
</feature>
<organism evidence="2 3">
    <name type="scientific">Micromonospora purpureochromogenes</name>
    <dbReference type="NCBI Taxonomy" id="47872"/>
    <lineage>
        <taxon>Bacteria</taxon>
        <taxon>Bacillati</taxon>
        <taxon>Actinomycetota</taxon>
        <taxon>Actinomycetes</taxon>
        <taxon>Micromonosporales</taxon>
        <taxon>Micromonosporaceae</taxon>
        <taxon>Micromonospora</taxon>
    </lineage>
</organism>
<gene>
    <name evidence="2" type="ORF">GA0074696_3611</name>
</gene>
<dbReference type="EMBL" id="LT607410">
    <property type="protein sequence ID" value="SCF23118.1"/>
    <property type="molecule type" value="Genomic_DNA"/>
</dbReference>
<protein>
    <submittedName>
        <fullName evidence="2">Uncharacterized protein</fullName>
    </submittedName>
</protein>
<reference evidence="2 3" key="1">
    <citation type="submission" date="2016-06" db="EMBL/GenBank/DDBJ databases">
        <authorList>
            <person name="Kjaerup R.B."/>
            <person name="Dalgaard T.S."/>
            <person name="Juul-Madsen H.R."/>
        </authorList>
    </citation>
    <scope>NUCLEOTIDE SEQUENCE [LARGE SCALE GENOMIC DNA]</scope>
    <source>
        <strain evidence="2 3">DSM 43821</strain>
    </source>
</reference>
<feature type="region of interest" description="Disordered" evidence="1">
    <location>
        <begin position="56"/>
        <end position="77"/>
    </location>
</feature>
<feature type="compositionally biased region" description="Polar residues" evidence="1">
    <location>
        <begin position="17"/>
        <end position="28"/>
    </location>
</feature>
<name>A0A1C4YR09_9ACTN</name>
<dbReference type="Proteomes" id="UP000198228">
    <property type="component" value="Chromosome I"/>
</dbReference>
<proteinExistence type="predicted"/>
<feature type="compositionally biased region" description="Polar residues" evidence="1">
    <location>
        <begin position="68"/>
        <end position="77"/>
    </location>
</feature>
<dbReference type="AlphaFoldDB" id="A0A1C4YR09"/>
<sequence>MAENGSRTMTVRDDGSLSASVGKSCTGATKSQGKRAYRFEFDCGITKYSVDGTLSADGKNLTMKDPSTDQNAVWNRK</sequence>
<evidence type="ECO:0000313" key="2">
    <source>
        <dbReference type="EMBL" id="SCF23118.1"/>
    </source>
</evidence>